<sequence length="158" mass="17953">MTHHSILHFRGRYEVKSKIGATWKMIDRPKSRARDYSLPKSDQSPIHRDQTPDPPDPCEDISNSSPTPTDNIEQQDEDPTSNSTVPIDQSPENIIEVTTPTTLVNLEDKSIGYQLPSRQNRGKPPNRYSPNISRTSKYLIANHVSIEKLFEPLKVVVH</sequence>
<dbReference type="EMBL" id="JAJFAZ020000008">
    <property type="protein sequence ID" value="KAI5311811.1"/>
    <property type="molecule type" value="Genomic_DNA"/>
</dbReference>
<gene>
    <name evidence="2" type="ORF">L3X38_040984</name>
</gene>
<keyword evidence="3" id="KW-1185">Reference proteome</keyword>
<accession>A0AAD4YJU6</accession>
<proteinExistence type="predicted"/>
<feature type="compositionally biased region" description="Polar residues" evidence="1">
    <location>
        <begin position="61"/>
        <end position="72"/>
    </location>
</feature>
<dbReference type="AlphaFoldDB" id="A0AAD4YJU6"/>
<evidence type="ECO:0000256" key="1">
    <source>
        <dbReference type="SAM" id="MobiDB-lite"/>
    </source>
</evidence>
<reference evidence="2 3" key="1">
    <citation type="journal article" date="2022" name="G3 (Bethesda)">
        <title>Whole-genome sequence and methylome profiling of the almond [Prunus dulcis (Mill.) D.A. Webb] cultivar 'Nonpareil'.</title>
        <authorList>
            <person name="D'Amico-Willman K.M."/>
            <person name="Ouma W.Z."/>
            <person name="Meulia T."/>
            <person name="Sideli G.M."/>
            <person name="Gradziel T.M."/>
            <person name="Fresnedo-Ramirez J."/>
        </authorList>
    </citation>
    <scope>NUCLEOTIDE SEQUENCE [LARGE SCALE GENOMIC DNA]</scope>
    <source>
        <strain evidence="2">Clone GOH B32 T37-40</strain>
    </source>
</reference>
<dbReference type="Proteomes" id="UP001054821">
    <property type="component" value="Chromosome 8"/>
</dbReference>
<feature type="compositionally biased region" description="Basic and acidic residues" evidence="1">
    <location>
        <begin position="26"/>
        <end position="37"/>
    </location>
</feature>
<evidence type="ECO:0000313" key="2">
    <source>
        <dbReference type="EMBL" id="KAI5311811.1"/>
    </source>
</evidence>
<organism evidence="2 3">
    <name type="scientific">Prunus dulcis</name>
    <name type="common">Almond</name>
    <name type="synonym">Amygdalus dulcis</name>
    <dbReference type="NCBI Taxonomy" id="3755"/>
    <lineage>
        <taxon>Eukaryota</taxon>
        <taxon>Viridiplantae</taxon>
        <taxon>Streptophyta</taxon>
        <taxon>Embryophyta</taxon>
        <taxon>Tracheophyta</taxon>
        <taxon>Spermatophyta</taxon>
        <taxon>Magnoliopsida</taxon>
        <taxon>eudicotyledons</taxon>
        <taxon>Gunneridae</taxon>
        <taxon>Pentapetalae</taxon>
        <taxon>rosids</taxon>
        <taxon>fabids</taxon>
        <taxon>Rosales</taxon>
        <taxon>Rosaceae</taxon>
        <taxon>Amygdaloideae</taxon>
        <taxon>Amygdaleae</taxon>
        <taxon>Prunus</taxon>
    </lineage>
</organism>
<comment type="caution">
    <text evidence="2">The sequence shown here is derived from an EMBL/GenBank/DDBJ whole genome shotgun (WGS) entry which is preliminary data.</text>
</comment>
<feature type="compositionally biased region" description="Polar residues" evidence="1">
    <location>
        <begin position="80"/>
        <end position="101"/>
    </location>
</feature>
<evidence type="ECO:0000313" key="3">
    <source>
        <dbReference type="Proteomes" id="UP001054821"/>
    </source>
</evidence>
<protein>
    <submittedName>
        <fullName evidence="2">Uncharacterized protein</fullName>
    </submittedName>
</protein>
<name>A0AAD4YJU6_PRUDU</name>
<feature type="region of interest" description="Disordered" evidence="1">
    <location>
        <begin position="26"/>
        <end position="101"/>
    </location>
</feature>